<dbReference type="AlphaFoldDB" id="A0AAD6T4X1"/>
<evidence type="ECO:0000313" key="4">
    <source>
        <dbReference type="Proteomes" id="UP001218188"/>
    </source>
</evidence>
<evidence type="ECO:0000256" key="1">
    <source>
        <dbReference type="SAM" id="MobiDB-lite"/>
    </source>
</evidence>
<proteinExistence type="predicted"/>
<comment type="caution">
    <text evidence="3">The sequence shown here is derived from an EMBL/GenBank/DDBJ whole genome shotgun (WGS) entry which is preliminary data.</text>
</comment>
<feature type="region of interest" description="Disordered" evidence="1">
    <location>
        <begin position="29"/>
        <end position="93"/>
    </location>
</feature>
<protein>
    <recommendedName>
        <fullName evidence="5">Secreted protein</fullName>
    </recommendedName>
</protein>
<evidence type="ECO:0000256" key="2">
    <source>
        <dbReference type="SAM" id="SignalP"/>
    </source>
</evidence>
<evidence type="ECO:0008006" key="5">
    <source>
        <dbReference type="Google" id="ProtNLM"/>
    </source>
</evidence>
<feature type="signal peptide" evidence="2">
    <location>
        <begin position="1"/>
        <end position="27"/>
    </location>
</feature>
<dbReference type="Proteomes" id="UP001218188">
    <property type="component" value="Unassembled WGS sequence"/>
</dbReference>
<reference evidence="3" key="1">
    <citation type="submission" date="2023-03" db="EMBL/GenBank/DDBJ databases">
        <title>Massive genome expansion in bonnet fungi (Mycena s.s.) driven by repeated elements and novel gene families across ecological guilds.</title>
        <authorList>
            <consortium name="Lawrence Berkeley National Laboratory"/>
            <person name="Harder C.B."/>
            <person name="Miyauchi S."/>
            <person name="Viragh M."/>
            <person name="Kuo A."/>
            <person name="Thoen E."/>
            <person name="Andreopoulos B."/>
            <person name="Lu D."/>
            <person name="Skrede I."/>
            <person name="Drula E."/>
            <person name="Henrissat B."/>
            <person name="Morin E."/>
            <person name="Kohler A."/>
            <person name="Barry K."/>
            <person name="LaButti K."/>
            <person name="Morin E."/>
            <person name="Salamov A."/>
            <person name="Lipzen A."/>
            <person name="Mereny Z."/>
            <person name="Hegedus B."/>
            <person name="Baldrian P."/>
            <person name="Stursova M."/>
            <person name="Weitz H."/>
            <person name="Taylor A."/>
            <person name="Grigoriev I.V."/>
            <person name="Nagy L.G."/>
            <person name="Martin F."/>
            <person name="Kauserud H."/>
        </authorList>
    </citation>
    <scope>NUCLEOTIDE SEQUENCE</scope>
    <source>
        <strain evidence="3">CBHHK200</strain>
    </source>
</reference>
<name>A0AAD6T4X1_9AGAR</name>
<sequence length="126" mass="14467">MSVSLYVFVFVFCHDVFVICLSRTTNGRGEVATRTPHAERSRAGCGTVDDPYTRPRRPRYNPSHGAGHHKGAHNEMSMRRRRRTHNPSRASGSAVRVNVLRTYTFRFSFRCVAYRIDAGPRRESIR</sequence>
<evidence type="ECO:0000313" key="3">
    <source>
        <dbReference type="EMBL" id="KAJ7037878.1"/>
    </source>
</evidence>
<dbReference type="EMBL" id="JARJCM010000034">
    <property type="protein sequence ID" value="KAJ7037878.1"/>
    <property type="molecule type" value="Genomic_DNA"/>
</dbReference>
<accession>A0AAD6T4X1</accession>
<keyword evidence="4" id="KW-1185">Reference proteome</keyword>
<keyword evidence="2" id="KW-0732">Signal</keyword>
<feature type="chain" id="PRO_5042176708" description="Secreted protein" evidence="2">
    <location>
        <begin position="28"/>
        <end position="126"/>
    </location>
</feature>
<gene>
    <name evidence="3" type="ORF">C8F04DRAFT_384168</name>
</gene>
<organism evidence="3 4">
    <name type="scientific">Mycena alexandri</name>
    <dbReference type="NCBI Taxonomy" id="1745969"/>
    <lineage>
        <taxon>Eukaryota</taxon>
        <taxon>Fungi</taxon>
        <taxon>Dikarya</taxon>
        <taxon>Basidiomycota</taxon>
        <taxon>Agaricomycotina</taxon>
        <taxon>Agaricomycetes</taxon>
        <taxon>Agaricomycetidae</taxon>
        <taxon>Agaricales</taxon>
        <taxon>Marasmiineae</taxon>
        <taxon>Mycenaceae</taxon>
        <taxon>Mycena</taxon>
    </lineage>
</organism>